<name>A0A1H8T3A9_9EURY</name>
<dbReference type="EMBL" id="FOCX01000021">
    <property type="protein sequence ID" value="SEO85104.1"/>
    <property type="molecule type" value="Genomic_DNA"/>
</dbReference>
<dbReference type="RefSeq" id="WP_170845468.1">
    <property type="nucleotide sequence ID" value="NZ_FOCX01000021.1"/>
</dbReference>
<dbReference type="AlphaFoldDB" id="A0A1H8T3A9"/>
<evidence type="ECO:0000313" key="1">
    <source>
        <dbReference type="EMBL" id="SEO85104.1"/>
    </source>
</evidence>
<dbReference type="OrthoDB" id="243901at2157"/>
<organism evidence="1 2">
    <name type="scientific">Halorientalis persicus</name>
    <dbReference type="NCBI Taxonomy" id="1367881"/>
    <lineage>
        <taxon>Archaea</taxon>
        <taxon>Methanobacteriati</taxon>
        <taxon>Methanobacteriota</taxon>
        <taxon>Stenosarchaea group</taxon>
        <taxon>Halobacteria</taxon>
        <taxon>Halobacteriales</taxon>
        <taxon>Haloarculaceae</taxon>
        <taxon>Halorientalis</taxon>
    </lineage>
</organism>
<reference evidence="2" key="1">
    <citation type="submission" date="2016-10" db="EMBL/GenBank/DDBJ databases">
        <authorList>
            <person name="Varghese N."/>
            <person name="Submissions S."/>
        </authorList>
    </citation>
    <scope>NUCLEOTIDE SEQUENCE [LARGE SCALE GENOMIC DNA]</scope>
    <source>
        <strain evidence="2">IBRC-M 10043</strain>
    </source>
</reference>
<sequence length="48" mass="5183">MSNEQDKSPEINLPEDEDEVAEIAGAETEEEKALAVAQAKLIGDLPDE</sequence>
<proteinExistence type="predicted"/>
<keyword evidence="2" id="KW-1185">Reference proteome</keyword>
<evidence type="ECO:0000313" key="2">
    <source>
        <dbReference type="Proteomes" id="UP000198775"/>
    </source>
</evidence>
<dbReference type="Proteomes" id="UP000198775">
    <property type="component" value="Unassembled WGS sequence"/>
</dbReference>
<protein>
    <submittedName>
        <fullName evidence="1">Uncharacterized protein</fullName>
    </submittedName>
</protein>
<accession>A0A1H8T3A9</accession>
<gene>
    <name evidence="1" type="ORF">SAMN05216388_10214</name>
</gene>